<dbReference type="AlphaFoldDB" id="A0A2X2E0Y4"/>
<evidence type="ECO:0000313" key="2">
    <source>
        <dbReference type="Proteomes" id="UP000250443"/>
    </source>
</evidence>
<gene>
    <name evidence="1" type="ORF">NCTC11842_00517</name>
</gene>
<dbReference type="EMBL" id="UAUF01000004">
    <property type="protein sequence ID" value="SPZ01729.1"/>
    <property type="molecule type" value="Genomic_DNA"/>
</dbReference>
<reference evidence="1 2" key="1">
    <citation type="submission" date="2018-06" db="EMBL/GenBank/DDBJ databases">
        <authorList>
            <consortium name="Pathogen Informatics"/>
            <person name="Doyle S."/>
        </authorList>
    </citation>
    <scope>NUCLEOTIDE SEQUENCE [LARGE SCALE GENOMIC DNA]</scope>
    <source>
        <strain evidence="1 2">NCTC11842</strain>
    </source>
</reference>
<dbReference type="Proteomes" id="UP000250443">
    <property type="component" value="Unassembled WGS sequence"/>
</dbReference>
<sequence length="49" mass="5492">MLSHTDAIGLISRGLRAHLEGEQYLIERLHIALEHLSKTLFSLLEVPVA</sequence>
<protein>
    <submittedName>
        <fullName evidence="1">Uncharacterized protein</fullName>
    </submittedName>
</protein>
<evidence type="ECO:0000313" key="1">
    <source>
        <dbReference type="EMBL" id="SPZ01729.1"/>
    </source>
</evidence>
<accession>A0A2X2E0Y4</accession>
<name>A0A2X2E0Y4_PSELU</name>
<proteinExistence type="predicted"/>
<organism evidence="1 2">
    <name type="scientific">Pseudomonas luteola</name>
    <dbReference type="NCBI Taxonomy" id="47886"/>
    <lineage>
        <taxon>Bacteria</taxon>
        <taxon>Pseudomonadati</taxon>
        <taxon>Pseudomonadota</taxon>
        <taxon>Gammaproteobacteria</taxon>
        <taxon>Pseudomonadales</taxon>
        <taxon>Pseudomonadaceae</taxon>
        <taxon>Pseudomonas</taxon>
    </lineage>
</organism>